<dbReference type="Proteomes" id="UP000432727">
    <property type="component" value="Unassembled WGS sequence"/>
</dbReference>
<dbReference type="SUPFAM" id="SSF55961">
    <property type="entry name" value="Bet v1-like"/>
    <property type="match status" value="1"/>
</dbReference>
<organism evidence="2 3">
    <name type="scientific">Qipengyuania aquimaris</name>
    <dbReference type="NCBI Taxonomy" id="255984"/>
    <lineage>
        <taxon>Bacteria</taxon>
        <taxon>Pseudomonadati</taxon>
        <taxon>Pseudomonadota</taxon>
        <taxon>Alphaproteobacteria</taxon>
        <taxon>Sphingomonadales</taxon>
        <taxon>Erythrobacteraceae</taxon>
        <taxon>Qipengyuania</taxon>
    </lineage>
</organism>
<dbReference type="AlphaFoldDB" id="A0A6I4TN25"/>
<evidence type="ECO:0000313" key="3">
    <source>
        <dbReference type="Proteomes" id="UP000432727"/>
    </source>
</evidence>
<evidence type="ECO:0008006" key="4">
    <source>
        <dbReference type="Google" id="ProtNLM"/>
    </source>
</evidence>
<gene>
    <name evidence="2" type="ORF">GRI34_13160</name>
</gene>
<keyword evidence="1" id="KW-0472">Membrane</keyword>
<evidence type="ECO:0000256" key="1">
    <source>
        <dbReference type="SAM" id="Phobius"/>
    </source>
</evidence>
<feature type="transmembrane region" description="Helical" evidence="1">
    <location>
        <begin position="115"/>
        <end position="132"/>
    </location>
</feature>
<dbReference type="OrthoDB" id="7428016at2"/>
<evidence type="ECO:0000313" key="2">
    <source>
        <dbReference type="EMBL" id="MXO97364.1"/>
    </source>
</evidence>
<sequence length="145" mass="16623">MRVELSCSLPQKPEWVWERVKQSSTLDFVAGPLIRFKPKAPAFPAVWKEGEYPASMRLFGVLPIGNQTIGIEYPPDAPPMTLRDNGHGTMAKKWDHWIIVQPEGDGTRYTDRVDVSAGVLTPFVALFARAFYAHRQRRWKRMAKR</sequence>
<proteinExistence type="predicted"/>
<keyword evidence="1" id="KW-0812">Transmembrane</keyword>
<comment type="caution">
    <text evidence="2">The sequence shown here is derived from an EMBL/GenBank/DDBJ whole genome shotgun (WGS) entry which is preliminary data.</text>
</comment>
<dbReference type="RefSeq" id="WP_160596321.1">
    <property type="nucleotide sequence ID" value="NZ_WTYI01000001.1"/>
</dbReference>
<name>A0A6I4TN25_9SPHN</name>
<keyword evidence="3" id="KW-1185">Reference proteome</keyword>
<reference evidence="2 3" key="1">
    <citation type="submission" date="2019-12" db="EMBL/GenBank/DDBJ databases">
        <title>Genomic-based taxomic classification of the family Erythrobacteraceae.</title>
        <authorList>
            <person name="Xu L."/>
        </authorList>
    </citation>
    <scope>NUCLEOTIDE SEQUENCE [LARGE SCALE GENOMIC DNA]</scope>
    <source>
        <strain evidence="2 3">JCM 12189</strain>
    </source>
</reference>
<keyword evidence="1" id="KW-1133">Transmembrane helix</keyword>
<accession>A0A6I4TN25</accession>
<protein>
    <recommendedName>
        <fullName evidence="4">SRPBCC family protein</fullName>
    </recommendedName>
</protein>
<dbReference type="EMBL" id="WTYI01000001">
    <property type="protein sequence ID" value="MXO97364.1"/>
    <property type="molecule type" value="Genomic_DNA"/>
</dbReference>